<dbReference type="InParanoid" id="A0A1W4WBY9"/>
<accession>A0A1W4WBY9</accession>
<reference evidence="2" key="1">
    <citation type="submission" date="2025-08" db="UniProtKB">
        <authorList>
            <consortium name="RefSeq"/>
        </authorList>
    </citation>
    <scope>IDENTIFICATION</scope>
    <source>
        <tissue evidence="2">Entire body</tissue>
    </source>
</reference>
<evidence type="ECO:0000313" key="2">
    <source>
        <dbReference type="RefSeq" id="XP_018321499.1"/>
    </source>
</evidence>
<sequence>MFHRHFGIPSTMVMDICNTFAVICFALFGSIVSAGVSESPKYTTKYDNIDLDEIIKSERLLKNYVNCLLDDGPCTPDGNELKHNMPDALETNCSKCSEKQKEMSDRMVSYLIENRPVYWSQLEKKYDPSGEYTKKYKENKAQEVTVVPANK</sequence>
<dbReference type="SUPFAM" id="SSF100910">
    <property type="entry name" value="Chemosensory protein Csp2"/>
    <property type="match status" value="1"/>
</dbReference>
<dbReference type="KEGG" id="apln:108734431"/>
<gene>
    <name evidence="2" type="primary">LOC108734431</name>
</gene>
<protein>
    <submittedName>
        <fullName evidence="2">Ejaculatory bulb-specific protein 3</fullName>
    </submittedName>
</protein>
<evidence type="ECO:0000313" key="1">
    <source>
        <dbReference type="Proteomes" id="UP000192223"/>
    </source>
</evidence>
<dbReference type="AlphaFoldDB" id="A0A1W4WBY9"/>
<dbReference type="Pfam" id="PF03392">
    <property type="entry name" value="OS-D"/>
    <property type="match status" value="1"/>
</dbReference>
<dbReference type="PANTHER" id="PTHR11257:SF12">
    <property type="entry name" value="EJACULATORY BULB-SPECIFIC PROTEIN 3-RELATED"/>
    <property type="match status" value="1"/>
</dbReference>
<name>A0A1W4WBY9_AGRPL</name>
<proteinExistence type="predicted"/>
<dbReference type="STRING" id="224129.A0A1W4WBY9"/>
<dbReference type="PANTHER" id="PTHR11257">
    <property type="entry name" value="CHEMOSENSORY PROTEIN-RELATED"/>
    <property type="match status" value="1"/>
</dbReference>
<dbReference type="Gene3D" id="1.10.2080.10">
    <property type="entry name" value="Insect odorant-binding protein A10/Ejaculatory bulb-specific protein 3"/>
    <property type="match status" value="1"/>
</dbReference>
<keyword evidence="1" id="KW-1185">Reference proteome</keyword>
<dbReference type="InterPro" id="IPR036682">
    <property type="entry name" value="OS_D_A10/PebIII_sf"/>
</dbReference>
<dbReference type="InterPro" id="IPR005055">
    <property type="entry name" value="A10/PebIII"/>
</dbReference>
<dbReference type="RefSeq" id="XP_018321499.1">
    <property type="nucleotide sequence ID" value="XM_018465997.2"/>
</dbReference>
<dbReference type="OrthoDB" id="6344725at2759"/>
<dbReference type="Proteomes" id="UP000192223">
    <property type="component" value="Unplaced"/>
</dbReference>
<organism evidence="1 2">
    <name type="scientific">Agrilus planipennis</name>
    <name type="common">Emerald ash borer</name>
    <name type="synonym">Agrilus marcopoli</name>
    <dbReference type="NCBI Taxonomy" id="224129"/>
    <lineage>
        <taxon>Eukaryota</taxon>
        <taxon>Metazoa</taxon>
        <taxon>Ecdysozoa</taxon>
        <taxon>Arthropoda</taxon>
        <taxon>Hexapoda</taxon>
        <taxon>Insecta</taxon>
        <taxon>Pterygota</taxon>
        <taxon>Neoptera</taxon>
        <taxon>Endopterygota</taxon>
        <taxon>Coleoptera</taxon>
        <taxon>Polyphaga</taxon>
        <taxon>Elateriformia</taxon>
        <taxon>Buprestoidea</taxon>
        <taxon>Buprestidae</taxon>
        <taxon>Agrilinae</taxon>
        <taxon>Agrilus</taxon>
    </lineage>
</organism>
<dbReference type="GeneID" id="108734431"/>